<dbReference type="InterPro" id="IPR037914">
    <property type="entry name" value="SpoVT-AbrB_sf"/>
</dbReference>
<feature type="domain" description="SpoVT-AbrB" evidence="2">
    <location>
        <begin position="1"/>
        <end position="43"/>
    </location>
</feature>
<sequence>MFTAKITSKGQITIPAGLRKRLGSDLVEVDMVGNEIIIRPIRKPGGALKKYAIKNKSIEEVMKMEEKVAKDGFSKEDDDY</sequence>
<dbReference type="NCBIfam" id="TIGR01439">
    <property type="entry name" value="lp_hng_hel_AbrB"/>
    <property type="match status" value="1"/>
</dbReference>
<dbReference type="Pfam" id="PF04014">
    <property type="entry name" value="MazE_antitoxin"/>
    <property type="match status" value="1"/>
</dbReference>
<proteinExistence type="predicted"/>
<dbReference type="SUPFAM" id="SSF89447">
    <property type="entry name" value="AbrB/MazE/MraZ-like"/>
    <property type="match status" value="1"/>
</dbReference>
<accession>A0A7V5NYP5</accession>
<gene>
    <name evidence="3" type="ORF">ENJ96_01540</name>
</gene>
<dbReference type="GO" id="GO:0003677">
    <property type="term" value="F:DNA binding"/>
    <property type="evidence" value="ECO:0007669"/>
    <property type="project" value="UniProtKB-UniRule"/>
</dbReference>
<name>A0A7V5NYP5_9BACT</name>
<comment type="caution">
    <text evidence="3">The sequence shown here is derived from an EMBL/GenBank/DDBJ whole genome shotgun (WGS) entry which is preliminary data.</text>
</comment>
<protein>
    <submittedName>
        <fullName evidence="3">AbrB/MazE/SpoVT family DNA-binding domain-containing protein</fullName>
    </submittedName>
</protein>
<organism evidence="3">
    <name type="scientific">Thermodesulfatator atlanticus</name>
    <dbReference type="NCBI Taxonomy" id="501497"/>
    <lineage>
        <taxon>Bacteria</taxon>
        <taxon>Pseudomonadati</taxon>
        <taxon>Thermodesulfobacteriota</taxon>
        <taxon>Thermodesulfobacteria</taxon>
        <taxon>Thermodesulfobacteriales</taxon>
        <taxon>Thermodesulfatatoraceae</taxon>
        <taxon>Thermodesulfatator</taxon>
    </lineage>
</organism>
<dbReference type="Proteomes" id="UP000886101">
    <property type="component" value="Unassembled WGS sequence"/>
</dbReference>
<dbReference type="Gene3D" id="2.10.260.10">
    <property type="match status" value="1"/>
</dbReference>
<reference evidence="3" key="1">
    <citation type="journal article" date="2020" name="mSystems">
        <title>Genome- and Community-Level Interaction Insights into Carbon Utilization and Element Cycling Functions of Hydrothermarchaeota in Hydrothermal Sediment.</title>
        <authorList>
            <person name="Zhou Z."/>
            <person name="Liu Y."/>
            <person name="Xu W."/>
            <person name="Pan J."/>
            <person name="Luo Z.H."/>
            <person name="Li M."/>
        </authorList>
    </citation>
    <scope>NUCLEOTIDE SEQUENCE [LARGE SCALE GENOMIC DNA]</scope>
    <source>
        <strain evidence="3">HyVt-533</strain>
    </source>
</reference>
<dbReference type="SMART" id="SM00966">
    <property type="entry name" value="SpoVT_AbrB"/>
    <property type="match status" value="1"/>
</dbReference>
<dbReference type="AlphaFoldDB" id="A0A7V5NYP5"/>
<dbReference type="InterPro" id="IPR007159">
    <property type="entry name" value="SpoVT-AbrB_dom"/>
</dbReference>
<evidence type="ECO:0000256" key="1">
    <source>
        <dbReference type="PROSITE-ProRule" id="PRU01076"/>
    </source>
</evidence>
<keyword evidence="1 3" id="KW-0238">DNA-binding</keyword>
<dbReference type="PROSITE" id="PS51740">
    <property type="entry name" value="SPOVT_ABRB"/>
    <property type="match status" value="1"/>
</dbReference>
<dbReference type="EMBL" id="DROK01000044">
    <property type="protein sequence ID" value="HHI96516.1"/>
    <property type="molecule type" value="Genomic_DNA"/>
</dbReference>
<evidence type="ECO:0000313" key="3">
    <source>
        <dbReference type="EMBL" id="HHI96516.1"/>
    </source>
</evidence>
<evidence type="ECO:0000259" key="2">
    <source>
        <dbReference type="PROSITE" id="PS51740"/>
    </source>
</evidence>